<dbReference type="EMBL" id="BGPR01000022">
    <property type="protein sequence ID" value="GBL80508.1"/>
    <property type="molecule type" value="Genomic_DNA"/>
</dbReference>
<evidence type="ECO:0000313" key="1">
    <source>
        <dbReference type="EMBL" id="GBL80508.1"/>
    </source>
</evidence>
<comment type="caution">
    <text evidence="1">The sequence shown here is derived from an EMBL/GenBank/DDBJ whole genome shotgun (WGS) entry which is preliminary data.</text>
</comment>
<keyword evidence="2" id="KW-1185">Reference proteome</keyword>
<protein>
    <submittedName>
        <fullName evidence="1">Uncharacterized protein</fullName>
    </submittedName>
</protein>
<sequence>MCGTVFENIFPPETIVADLTEQVEIVDSRPAKVDPILVWIFFAGKLSTYIECMHCFVLGFINEACTKVSEKHFHHISQCANQRKKKNKSFEIRMYFFRSLPENDSARNLRFG</sequence>
<accession>A0A4Y2AL74</accession>
<dbReference type="Proteomes" id="UP000499080">
    <property type="component" value="Unassembled WGS sequence"/>
</dbReference>
<organism evidence="1 2">
    <name type="scientific">Araneus ventricosus</name>
    <name type="common">Orbweaver spider</name>
    <name type="synonym">Epeira ventricosa</name>
    <dbReference type="NCBI Taxonomy" id="182803"/>
    <lineage>
        <taxon>Eukaryota</taxon>
        <taxon>Metazoa</taxon>
        <taxon>Ecdysozoa</taxon>
        <taxon>Arthropoda</taxon>
        <taxon>Chelicerata</taxon>
        <taxon>Arachnida</taxon>
        <taxon>Araneae</taxon>
        <taxon>Araneomorphae</taxon>
        <taxon>Entelegynae</taxon>
        <taxon>Araneoidea</taxon>
        <taxon>Araneidae</taxon>
        <taxon>Araneus</taxon>
    </lineage>
</organism>
<dbReference type="AlphaFoldDB" id="A0A4Y2AL74"/>
<evidence type="ECO:0000313" key="2">
    <source>
        <dbReference type="Proteomes" id="UP000499080"/>
    </source>
</evidence>
<gene>
    <name evidence="1" type="ORF">AVEN_225212_1</name>
</gene>
<proteinExistence type="predicted"/>
<name>A0A4Y2AL74_ARAVE</name>
<reference evidence="1 2" key="1">
    <citation type="journal article" date="2019" name="Sci. Rep.">
        <title>Orb-weaving spider Araneus ventricosus genome elucidates the spidroin gene catalogue.</title>
        <authorList>
            <person name="Kono N."/>
            <person name="Nakamura H."/>
            <person name="Ohtoshi R."/>
            <person name="Moran D.A.P."/>
            <person name="Shinohara A."/>
            <person name="Yoshida Y."/>
            <person name="Fujiwara M."/>
            <person name="Mori M."/>
            <person name="Tomita M."/>
            <person name="Arakawa K."/>
        </authorList>
    </citation>
    <scope>NUCLEOTIDE SEQUENCE [LARGE SCALE GENOMIC DNA]</scope>
</reference>